<keyword evidence="2" id="KW-1185">Reference proteome</keyword>
<dbReference type="AlphaFoldDB" id="A0A0N5C9E4"/>
<reference evidence="3" key="1">
    <citation type="submission" date="2017-02" db="UniProtKB">
        <authorList>
            <consortium name="WormBaseParasite"/>
        </authorList>
    </citation>
    <scope>IDENTIFICATION</scope>
</reference>
<evidence type="ECO:0000313" key="3">
    <source>
        <dbReference type="WBParaSite" id="SPAL_0001452750.1"/>
    </source>
</evidence>
<protein>
    <submittedName>
        <fullName evidence="3">7TM_GPCR_Srx domain-containing protein</fullName>
    </submittedName>
</protein>
<evidence type="ECO:0000256" key="1">
    <source>
        <dbReference type="SAM" id="Phobius"/>
    </source>
</evidence>
<feature type="transmembrane region" description="Helical" evidence="1">
    <location>
        <begin position="30"/>
        <end position="47"/>
    </location>
</feature>
<keyword evidence="1" id="KW-0472">Membrane</keyword>
<proteinExistence type="predicted"/>
<organism evidence="2 3">
    <name type="scientific">Strongyloides papillosus</name>
    <name type="common">Intestinal threadworm</name>
    <dbReference type="NCBI Taxonomy" id="174720"/>
    <lineage>
        <taxon>Eukaryota</taxon>
        <taxon>Metazoa</taxon>
        <taxon>Ecdysozoa</taxon>
        <taxon>Nematoda</taxon>
        <taxon>Chromadorea</taxon>
        <taxon>Rhabditida</taxon>
        <taxon>Tylenchina</taxon>
        <taxon>Panagrolaimomorpha</taxon>
        <taxon>Strongyloidoidea</taxon>
        <taxon>Strongyloididae</taxon>
        <taxon>Strongyloides</taxon>
    </lineage>
</organism>
<keyword evidence="1" id="KW-0812">Transmembrane</keyword>
<name>A0A0N5C9E4_STREA</name>
<dbReference type="Proteomes" id="UP000046392">
    <property type="component" value="Unplaced"/>
</dbReference>
<sequence>MIILIGYLINWKPHNHNSLKLGNKLYRNKCIFILNFISIFYIHLLNIPHLPSLTLYSLSYVFSYSSSNMSLILY</sequence>
<evidence type="ECO:0000313" key="2">
    <source>
        <dbReference type="Proteomes" id="UP000046392"/>
    </source>
</evidence>
<keyword evidence="1" id="KW-1133">Transmembrane helix</keyword>
<dbReference type="WBParaSite" id="SPAL_0001452750.1">
    <property type="protein sequence ID" value="SPAL_0001452750.1"/>
    <property type="gene ID" value="SPAL_0001452750"/>
</dbReference>
<accession>A0A0N5C9E4</accession>